<feature type="non-terminal residue" evidence="1">
    <location>
        <position position="132"/>
    </location>
</feature>
<name>A0A317Z3G2_STAPS</name>
<accession>A0A317Z3G2</accession>
<dbReference type="AlphaFoldDB" id="A0A317Z3G2"/>
<reference evidence="1 2" key="1">
    <citation type="journal article" date="2018" name="Vet. Microbiol.">
        <title>Clonal diversity and geographic distribution of methicillin-resistant Staphylococcus pseudintermedius from Australian animals: Discovery of novel sequence types.</title>
        <authorList>
            <person name="Worthing K.A."/>
            <person name="Abraham S."/>
            <person name="Coombs G.W."/>
            <person name="Pang S."/>
            <person name="Saputra S."/>
            <person name="Jordan D."/>
            <person name="Trott D.J."/>
            <person name="Norris J.M."/>
        </authorList>
    </citation>
    <scope>NUCLEOTIDE SEQUENCE [LARGE SCALE GENOMIC DNA]</scope>
    <source>
        <strain evidence="1 2">ST71 3</strain>
    </source>
</reference>
<protein>
    <submittedName>
        <fullName evidence="1">Uncharacterized protein</fullName>
    </submittedName>
</protein>
<dbReference type="Proteomes" id="UP000246351">
    <property type="component" value="Unassembled WGS sequence"/>
</dbReference>
<evidence type="ECO:0000313" key="1">
    <source>
        <dbReference type="EMBL" id="PWZ94363.1"/>
    </source>
</evidence>
<organism evidence="1 2">
    <name type="scientific">Staphylococcus pseudintermedius</name>
    <dbReference type="NCBI Taxonomy" id="283734"/>
    <lineage>
        <taxon>Bacteria</taxon>
        <taxon>Bacillati</taxon>
        <taxon>Bacillota</taxon>
        <taxon>Bacilli</taxon>
        <taxon>Bacillales</taxon>
        <taxon>Staphylococcaceae</taxon>
        <taxon>Staphylococcus</taxon>
        <taxon>Staphylococcus intermedius group</taxon>
    </lineage>
</organism>
<dbReference type="EMBL" id="QEIV01002072">
    <property type="protein sequence ID" value="PWZ94363.1"/>
    <property type="molecule type" value="Genomic_DNA"/>
</dbReference>
<sequence length="132" mass="15541">MKKRIELKRASWILEDINQRIINSDCIVSLHSNTEEYKAMLEDIELDVDIEILNVSFFVVEKIGTDLYEVVITEDVKNPEDLLSLFEERDYVISNDFTNLIYVSSKKYKEFKKIIKEEFSRDFSKSPFSLSA</sequence>
<comment type="caution">
    <text evidence="1">The sequence shown here is derived from an EMBL/GenBank/DDBJ whole genome shotgun (WGS) entry which is preliminary data.</text>
</comment>
<proteinExistence type="predicted"/>
<dbReference type="STRING" id="937773.SPSINT_1245"/>
<evidence type="ECO:0000313" key="2">
    <source>
        <dbReference type="Proteomes" id="UP000246351"/>
    </source>
</evidence>
<gene>
    <name evidence="1" type="ORF">DD924_17605</name>
</gene>